<dbReference type="EMBL" id="LGTL01000004">
    <property type="protein sequence ID" value="KPA83532.1"/>
    <property type="molecule type" value="Genomic_DNA"/>
</dbReference>
<accession>A0A0M9G6N3</accession>
<dbReference type="SUPFAM" id="SSF48452">
    <property type="entry name" value="TPR-like"/>
    <property type="match status" value="1"/>
</dbReference>
<comment type="caution">
    <text evidence="3">The sequence shown here is derived from an EMBL/GenBank/DDBJ whole genome shotgun (WGS) entry which is preliminary data.</text>
</comment>
<reference evidence="3 4" key="1">
    <citation type="submission" date="2015-07" db="EMBL/GenBank/DDBJ databases">
        <title>High-quality genome of monoxenous trypanosomatid Leptomonas pyrrhocoris.</title>
        <authorList>
            <person name="Flegontov P."/>
            <person name="Butenko A."/>
            <person name="Firsov S."/>
            <person name="Vlcek C."/>
            <person name="Logacheva M.D."/>
            <person name="Field M."/>
            <person name="Filatov D."/>
            <person name="Flegontova O."/>
            <person name="Gerasimov E."/>
            <person name="Jackson A.P."/>
            <person name="Kelly S."/>
            <person name="Opperdoes F."/>
            <person name="O'Reilly A."/>
            <person name="Votypka J."/>
            <person name="Yurchenko V."/>
            <person name="Lukes J."/>
        </authorList>
    </citation>
    <scope>NUCLEOTIDE SEQUENCE [LARGE SCALE GENOMIC DNA]</scope>
    <source>
        <strain evidence="3">H10</strain>
    </source>
</reference>
<feature type="transmembrane region" description="Helical" evidence="2">
    <location>
        <begin position="275"/>
        <end position="296"/>
    </location>
</feature>
<evidence type="ECO:0000256" key="2">
    <source>
        <dbReference type="SAM" id="Phobius"/>
    </source>
</evidence>
<dbReference type="RefSeq" id="XP_015661972.1">
    <property type="nucleotide sequence ID" value="XM_015800370.1"/>
</dbReference>
<dbReference type="InterPro" id="IPR011990">
    <property type="entry name" value="TPR-like_helical_dom_sf"/>
</dbReference>
<dbReference type="PANTHER" id="PTHR31859">
    <property type="entry name" value="TETRATRICOPEPTIDE REPEAT PROTEIN 39 FAMILY MEMBER"/>
    <property type="match status" value="1"/>
</dbReference>
<keyword evidence="2" id="KW-0472">Membrane</keyword>
<feature type="compositionally biased region" description="Basic residues" evidence="1">
    <location>
        <begin position="133"/>
        <end position="149"/>
    </location>
</feature>
<evidence type="ECO:0000256" key="1">
    <source>
        <dbReference type="SAM" id="MobiDB-lite"/>
    </source>
</evidence>
<keyword evidence="4" id="KW-1185">Reference proteome</keyword>
<protein>
    <submittedName>
        <fullName evidence="3">Uncharacterized protein</fullName>
    </submittedName>
</protein>
<keyword evidence="2" id="KW-1133">Transmembrane helix</keyword>
<dbReference type="VEuPathDB" id="TriTrypDB:LpyrH10_04_6760"/>
<dbReference type="EMBL" id="LGTL01000004">
    <property type="protein sequence ID" value="KPA83533.1"/>
    <property type="molecule type" value="Genomic_DNA"/>
</dbReference>
<proteinExistence type="predicted"/>
<gene>
    <name evidence="3" type="ORF">ABB37_03126</name>
</gene>
<name>A0A0M9G6N3_LEPPY</name>
<feature type="transmembrane region" description="Helical" evidence="2">
    <location>
        <begin position="233"/>
        <end position="255"/>
    </location>
</feature>
<dbReference type="Gene3D" id="1.25.40.10">
    <property type="entry name" value="Tetratricopeptide repeat domain"/>
    <property type="match status" value="1"/>
</dbReference>
<sequence length="593" mass="67927">MSNSASGDMVSVPSIASMASMASGMSSEESEMPNIHRGVDAAVFMMWNNQYEGALESLRAEKDRNPRYALEWANVSLVKTLMSSTNEDREKLLDLYKAADSLSTSTKYNEPMFTDDDDDDDEEEEECMEKSRKQLKKEKKQNKKAFKARKKHAKKSGEFFDQTWKLECDVIYADALLMRSICQLMMNSYIKGGINLRKAWGCYHSLIQIVEKDTENKIPKELKMCIKYGTGTFYAFLALVPANLMKLLSIIGFISDKDLGEQYLTEVFESNTIRSPFAALVLCTLYLFLPTGLGNVELTLSRANRILVTMNERYPKNTYFNGYANFYYRKKGEVVPAVKSITLAAENAEKAGLVPLLIKYLYADTLFMNQQWAEALVQYTKILDHLAKTKEKFAYTGQIVLSVAACYVMRNNDRDAMVWFKKVDSMYNPKSKNDSNSPKFAYRVISNPRLLPLAGVYMLYINRDLAHMNKEQGERVLSELMRVTKDKDLTGPEAEHMYNLFVGVIKKGSEDIDAAFSYMNKIFDNEKKIPQDSMILPFAYYETAEMEFRRGNMKKSKELFEKGSRIKGDGNETLSNRYSIAMKQLRRAMDERN</sequence>
<keyword evidence="2" id="KW-0812">Transmembrane</keyword>
<dbReference type="RefSeq" id="XP_015661971.1">
    <property type="nucleotide sequence ID" value="XM_015800369.1"/>
</dbReference>
<dbReference type="OMA" id="YNIAMKQ"/>
<evidence type="ECO:0000313" key="4">
    <source>
        <dbReference type="Proteomes" id="UP000037923"/>
    </source>
</evidence>
<dbReference type="Proteomes" id="UP000037923">
    <property type="component" value="Unassembled WGS sequence"/>
</dbReference>
<dbReference type="AlphaFoldDB" id="A0A0M9G6N3"/>
<dbReference type="GeneID" id="26903417"/>
<dbReference type="InterPro" id="IPR019412">
    <property type="entry name" value="IML2/TPR_39"/>
</dbReference>
<dbReference type="OrthoDB" id="2154985at2759"/>
<evidence type="ECO:0000313" key="3">
    <source>
        <dbReference type="EMBL" id="KPA83533.1"/>
    </source>
</evidence>
<dbReference type="Pfam" id="PF10300">
    <property type="entry name" value="Iml2-TPR_39"/>
    <property type="match status" value="1"/>
</dbReference>
<feature type="region of interest" description="Disordered" evidence="1">
    <location>
        <begin position="130"/>
        <end position="149"/>
    </location>
</feature>
<organism evidence="3 4">
    <name type="scientific">Leptomonas pyrrhocoris</name>
    <name type="common">Firebug parasite</name>
    <dbReference type="NCBI Taxonomy" id="157538"/>
    <lineage>
        <taxon>Eukaryota</taxon>
        <taxon>Discoba</taxon>
        <taxon>Euglenozoa</taxon>
        <taxon>Kinetoplastea</taxon>
        <taxon>Metakinetoplastina</taxon>
        <taxon>Trypanosomatida</taxon>
        <taxon>Trypanosomatidae</taxon>
        <taxon>Leishmaniinae</taxon>
        <taxon>Leptomonas</taxon>
    </lineage>
</organism>
<dbReference type="PANTHER" id="PTHR31859:SF19">
    <property type="entry name" value="TETRATRICOPEPTIDE REPEAT DOMAIN 39B"/>
    <property type="match status" value="1"/>
</dbReference>